<evidence type="ECO:0000259" key="7">
    <source>
        <dbReference type="Pfam" id="PF00590"/>
    </source>
</evidence>
<evidence type="ECO:0000256" key="6">
    <source>
        <dbReference type="SAM" id="MobiDB-lite"/>
    </source>
</evidence>
<dbReference type="GO" id="GO:0032259">
    <property type="term" value="P:methylation"/>
    <property type="evidence" value="ECO:0007669"/>
    <property type="project" value="UniProtKB-KW"/>
</dbReference>
<dbReference type="OrthoDB" id="9815856at2"/>
<dbReference type="Proteomes" id="UP000315389">
    <property type="component" value="Unassembled WGS sequence"/>
</dbReference>
<dbReference type="CDD" id="cd11642">
    <property type="entry name" value="SUMT"/>
    <property type="match status" value="1"/>
</dbReference>
<evidence type="ECO:0000256" key="4">
    <source>
        <dbReference type="ARBA" id="ARBA00022691"/>
    </source>
</evidence>
<dbReference type="EMBL" id="VFOS01000003">
    <property type="protein sequence ID" value="TQL58611.1"/>
    <property type="molecule type" value="Genomic_DNA"/>
</dbReference>
<dbReference type="NCBIfam" id="NF004790">
    <property type="entry name" value="PRK06136.1"/>
    <property type="match status" value="1"/>
</dbReference>
<dbReference type="AlphaFoldDB" id="A0A542ZE86"/>
<feature type="domain" description="Tetrapyrrole methylase" evidence="7">
    <location>
        <begin position="17"/>
        <end position="227"/>
    </location>
</feature>
<keyword evidence="3 8" id="KW-0808">Transferase</keyword>
<sequence length="255" mass="25500">MTTEPAPVAPRDTSGSVTLVGAGPGDPDLITVAGLRALEAADVVFADRLGPGEALRSAAPRARWVDVGKLPGWHKVPQEEINRLLVQTALAGNRVVRLKGGDPFVFGRGQEEAAACRAAGVPVRVIPGVTSAIAVPGAAGIPVTSRGLSRSVSIVTGHEEFSDEFSAAAAAIVQDGGTLVVLMGMLRLAGHLAALTGAGLDPATPAAVVQEGLTPQQRSIVATVGTLAQVAAQTGLGNPAVIVVGQVAALSASAT</sequence>
<dbReference type="Gene3D" id="3.30.950.10">
    <property type="entry name" value="Methyltransferase, Cobalt-precorrin-4 Transmethylase, Domain 2"/>
    <property type="match status" value="1"/>
</dbReference>
<keyword evidence="9" id="KW-1185">Reference proteome</keyword>
<dbReference type="PANTHER" id="PTHR45790">
    <property type="entry name" value="SIROHEME SYNTHASE-RELATED"/>
    <property type="match status" value="1"/>
</dbReference>
<dbReference type="EC" id="2.1.1.107" evidence="1"/>
<dbReference type="FunFam" id="3.40.1010.10:FF:000001">
    <property type="entry name" value="Siroheme synthase"/>
    <property type="match status" value="1"/>
</dbReference>
<dbReference type="InterPro" id="IPR000878">
    <property type="entry name" value="4pyrrol_Mease"/>
</dbReference>
<dbReference type="GO" id="GO:0019354">
    <property type="term" value="P:siroheme biosynthetic process"/>
    <property type="evidence" value="ECO:0007669"/>
    <property type="project" value="InterPro"/>
</dbReference>
<dbReference type="NCBIfam" id="TIGR01469">
    <property type="entry name" value="cobA_cysG_Cterm"/>
    <property type="match status" value="1"/>
</dbReference>
<comment type="caution">
    <text evidence="8">The sequence shown here is derived from an EMBL/GenBank/DDBJ whole genome shotgun (WGS) entry which is preliminary data.</text>
</comment>
<evidence type="ECO:0000256" key="2">
    <source>
        <dbReference type="ARBA" id="ARBA00022603"/>
    </source>
</evidence>
<evidence type="ECO:0000313" key="9">
    <source>
        <dbReference type="Proteomes" id="UP000315389"/>
    </source>
</evidence>
<gene>
    <name evidence="8" type="ORF">FB461_2029</name>
</gene>
<protein>
    <recommendedName>
        <fullName evidence="1">uroporphyrinogen-III C-methyltransferase</fullName>
        <ecNumber evidence="1">2.1.1.107</ecNumber>
    </recommendedName>
</protein>
<dbReference type="RefSeq" id="WP_142121661.1">
    <property type="nucleotide sequence ID" value="NZ_BAAASV010000002.1"/>
</dbReference>
<keyword evidence="5" id="KW-0627">Porphyrin biosynthesis</keyword>
<reference evidence="8 9" key="1">
    <citation type="submission" date="2019-06" db="EMBL/GenBank/DDBJ databases">
        <title>Sequencing the genomes of 1000 actinobacteria strains.</title>
        <authorList>
            <person name="Klenk H.-P."/>
        </authorList>
    </citation>
    <scope>NUCLEOTIDE SEQUENCE [LARGE SCALE GENOMIC DNA]</scope>
    <source>
        <strain evidence="8 9">DSM 4813</strain>
    </source>
</reference>
<organism evidence="8 9">
    <name type="scientific">Rarobacter faecitabidus</name>
    <dbReference type="NCBI Taxonomy" id="13243"/>
    <lineage>
        <taxon>Bacteria</taxon>
        <taxon>Bacillati</taxon>
        <taxon>Actinomycetota</taxon>
        <taxon>Actinomycetes</taxon>
        <taxon>Micrococcales</taxon>
        <taxon>Rarobacteraceae</taxon>
        <taxon>Rarobacter</taxon>
    </lineage>
</organism>
<evidence type="ECO:0000256" key="5">
    <source>
        <dbReference type="ARBA" id="ARBA00023244"/>
    </source>
</evidence>
<dbReference type="GO" id="GO:0004851">
    <property type="term" value="F:uroporphyrin-III C-methyltransferase activity"/>
    <property type="evidence" value="ECO:0007669"/>
    <property type="project" value="UniProtKB-EC"/>
</dbReference>
<dbReference type="InterPro" id="IPR035996">
    <property type="entry name" value="4pyrrol_Methylase_sf"/>
</dbReference>
<evidence type="ECO:0000256" key="3">
    <source>
        <dbReference type="ARBA" id="ARBA00022679"/>
    </source>
</evidence>
<proteinExistence type="predicted"/>
<accession>A0A542ZE86</accession>
<evidence type="ECO:0000256" key="1">
    <source>
        <dbReference type="ARBA" id="ARBA00012162"/>
    </source>
</evidence>
<dbReference type="InterPro" id="IPR006366">
    <property type="entry name" value="CobA/CysG_C"/>
</dbReference>
<dbReference type="Gene3D" id="3.40.1010.10">
    <property type="entry name" value="Cobalt-precorrin-4 Transmethylase, Domain 1"/>
    <property type="match status" value="1"/>
</dbReference>
<dbReference type="InterPro" id="IPR014776">
    <property type="entry name" value="4pyrrole_Mease_sub2"/>
</dbReference>
<keyword evidence="2 8" id="KW-0489">Methyltransferase</keyword>
<dbReference type="InterPro" id="IPR014777">
    <property type="entry name" value="4pyrrole_Mease_sub1"/>
</dbReference>
<evidence type="ECO:0000313" key="8">
    <source>
        <dbReference type="EMBL" id="TQL58611.1"/>
    </source>
</evidence>
<dbReference type="SUPFAM" id="SSF53790">
    <property type="entry name" value="Tetrapyrrole methylase"/>
    <property type="match status" value="1"/>
</dbReference>
<name>A0A542ZE86_RARFA</name>
<feature type="region of interest" description="Disordered" evidence="6">
    <location>
        <begin position="1"/>
        <end position="20"/>
    </location>
</feature>
<keyword evidence="4" id="KW-0949">S-adenosyl-L-methionine</keyword>
<dbReference type="InterPro" id="IPR050161">
    <property type="entry name" value="Siro_Cobalamin_biosynth"/>
</dbReference>
<dbReference type="PANTHER" id="PTHR45790:SF3">
    <property type="entry name" value="S-ADENOSYL-L-METHIONINE-DEPENDENT UROPORPHYRINOGEN III METHYLTRANSFERASE, CHLOROPLASTIC"/>
    <property type="match status" value="1"/>
</dbReference>
<dbReference type="Pfam" id="PF00590">
    <property type="entry name" value="TP_methylase"/>
    <property type="match status" value="1"/>
</dbReference>